<dbReference type="OrthoDB" id="9794124at2"/>
<dbReference type="InterPro" id="IPR029044">
    <property type="entry name" value="Nucleotide-diphossugar_trans"/>
</dbReference>
<keyword evidence="3" id="KW-1185">Reference proteome</keyword>
<keyword evidence="2" id="KW-0808">Transferase</keyword>
<comment type="caution">
    <text evidence="2">The sequence shown here is derived from an EMBL/GenBank/DDBJ whole genome shotgun (WGS) entry which is preliminary data.</text>
</comment>
<dbReference type="Proteomes" id="UP000321304">
    <property type="component" value="Unassembled WGS sequence"/>
</dbReference>
<accession>A0A560KUL4</accession>
<dbReference type="PANTHER" id="PTHR22916">
    <property type="entry name" value="GLYCOSYLTRANSFERASE"/>
    <property type="match status" value="1"/>
</dbReference>
<dbReference type="EMBL" id="VITY01000025">
    <property type="protein sequence ID" value="TWB86892.1"/>
    <property type="molecule type" value="Genomic_DNA"/>
</dbReference>
<dbReference type="RefSeq" id="WP_146993076.1">
    <property type="nucleotide sequence ID" value="NZ_VITY01000025.1"/>
</dbReference>
<dbReference type="GO" id="GO:0016758">
    <property type="term" value="F:hexosyltransferase activity"/>
    <property type="evidence" value="ECO:0007669"/>
    <property type="project" value="UniProtKB-ARBA"/>
</dbReference>
<name>A0A560KUL4_9BRAD</name>
<sequence>MISVIIPTYNRPHLLNAALQSVHRQAYQDTEIIVINDGGCRVEDVTSSWTGRLRIKLYNLPGRSGASHARNVGVEHAGGKYIAFLDDDDLFLKNHLQAAHHLLEREHLQFFYTGAYVAGTRIARIEDIETDNCRRKFFSYDRQFLDVANFIHTGSVVTSNFRRTAARFDDRLSHCEDWDMWLRLVRDLKFSVGCIDTIETVYHQIADTEGLVSTGQAVVPSLFSTARKRIYTRWAAGCDLVAEYRQCLLFFDAECDRLVAAGHKIKLGAFERSLKLLHRNFVARRAPPFAEIRTSISEGTSGTCLWAAG</sequence>
<dbReference type="CDD" id="cd00761">
    <property type="entry name" value="Glyco_tranf_GTA_type"/>
    <property type="match status" value="1"/>
</dbReference>
<dbReference type="Pfam" id="PF00535">
    <property type="entry name" value="Glycos_transf_2"/>
    <property type="match status" value="1"/>
</dbReference>
<feature type="domain" description="Glycosyltransferase 2-like" evidence="1">
    <location>
        <begin position="3"/>
        <end position="138"/>
    </location>
</feature>
<evidence type="ECO:0000313" key="3">
    <source>
        <dbReference type="Proteomes" id="UP000321304"/>
    </source>
</evidence>
<gene>
    <name evidence="2" type="ORF">FBZ93_12518</name>
</gene>
<proteinExistence type="predicted"/>
<evidence type="ECO:0000259" key="1">
    <source>
        <dbReference type="Pfam" id="PF00535"/>
    </source>
</evidence>
<dbReference type="PANTHER" id="PTHR22916:SF3">
    <property type="entry name" value="UDP-GLCNAC:BETAGAL BETA-1,3-N-ACETYLGLUCOSAMINYLTRANSFERASE-LIKE PROTEIN 1"/>
    <property type="match status" value="1"/>
</dbReference>
<dbReference type="SUPFAM" id="SSF53448">
    <property type="entry name" value="Nucleotide-diphospho-sugar transferases"/>
    <property type="match status" value="1"/>
</dbReference>
<dbReference type="Gene3D" id="3.90.550.10">
    <property type="entry name" value="Spore Coat Polysaccharide Biosynthesis Protein SpsA, Chain A"/>
    <property type="match status" value="1"/>
</dbReference>
<protein>
    <submittedName>
        <fullName evidence="2">Glycosyltransferase involved in cell wall biosynthesis</fullName>
    </submittedName>
</protein>
<dbReference type="AlphaFoldDB" id="A0A560KUL4"/>
<evidence type="ECO:0000313" key="2">
    <source>
        <dbReference type="EMBL" id="TWB86892.1"/>
    </source>
</evidence>
<dbReference type="InterPro" id="IPR001173">
    <property type="entry name" value="Glyco_trans_2-like"/>
</dbReference>
<reference evidence="2 3" key="1">
    <citation type="submission" date="2019-06" db="EMBL/GenBank/DDBJ databases">
        <title>Genomic Encyclopedia of Type Strains, Phase IV (KMG-V): Genome sequencing to study the core and pangenomes of soil and plant-associated prokaryotes.</title>
        <authorList>
            <person name="Whitman W."/>
        </authorList>
    </citation>
    <scope>NUCLEOTIDE SEQUENCE [LARGE SCALE GENOMIC DNA]</scope>
    <source>
        <strain evidence="2 3">BR 10355</strain>
    </source>
</reference>
<organism evidence="2 3">
    <name type="scientific">Bradyrhizobium macuxiense</name>
    <dbReference type="NCBI Taxonomy" id="1755647"/>
    <lineage>
        <taxon>Bacteria</taxon>
        <taxon>Pseudomonadati</taxon>
        <taxon>Pseudomonadota</taxon>
        <taxon>Alphaproteobacteria</taxon>
        <taxon>Hyphomicrobiales</taxon>
        <taxon>Nitrobacteraceae</taxon>
        <taxon>Bradyrhizobium</taxon>
    </lineage>
</organism>